<keyword evidence="2" id="KW-0963">Cytoplasm</keyword>
<feature type="region of interest" description="Disordered" evidence="3">
    <location>
        <begin position="100"/>
        <end position="143"/>
    </location>
</feature>
<name>A0A813KKX0_POLGL</name>
<dbReference type="Pfam" id="PF04969">
    <property type="entry name" value="CS"/>
    <property type="match status" value="1"/>
</dbReference>
<dbReference type="InterPro" id="IPR037898">
    <property type="entry name" value="NudC_fam"/>
</dbReference>
<evidence type="ECO:0000256" key="2">
    <source>
        <dbReference type="ARBA" id="ARBA00022490"/>
    </source>
</evidence>
<dbReference type="GO" id="GO:0051082">
    <property type="term" value="F:unfolded protein binding"/>
    <property type="evidence" value="ECO:0007669"/>
    <property type="project" value="TreeGrafter"/>
</dbReference>
<evidence type="ECO:0000259" key="4">
    <source>
        <dbReference type="PROSITE" id="PS51203"/>
    </source>
</evidence>
<sequence length="225" mass="23692">ARGYWKLFSKGIVSSKFWNSVLAAEKQLSQEIESVKAEAFSIEPTHDPQGIVSEAMQFVIRYGDKITHNEVPSADAAGAAAPSAEALAAAAKALAGMPGMPRLPGGPGGLPMPPGMPMGGPPGPPGDPRAPQQGGTTEGYTWRQDTEEVEISVTLPADATKAEVKVQIQLKTLRVEHCGKALVEGQLAAPCSPDGSTWTLSKGRIVVTLEKKDPRPWTSLFALKA</sequence>
<dbReference type="PANTHER" id="PTHR12356">
    <property type="entry name" value="NUCLEAR MOVEMENT PROTEIN NUDC"/>
    <property type="match status" value="1"/>
</dbReference>
<dbReference type="InterPro" id="IPR008978">
    <property type="entry name" value="HSP20-like_chaperone"/>
</dbReference>
<reference evidence="5" key="1">
    <citation type="submission" date="2021-02" db="EMBL/GenBank/DDBJ databases">
        <authorList>
            <person name="Dougan E. K."/>
            <person name="Rhodes N."/>
            <person name="Thang M."/>
            <person name="Chan C."/>
        </authorList>
    </citation>
    <scope>NUCLEOTIDE SEQUENCE</scope>
</reference>
<protein>
    <recommendedName>
        <fullName evidence="4">CS domain-containing protein</fullName>
    </recommendedName>
</protein>
<dbReference type="AlphaFoldDB" id="A0A813KKX0"/>
<evidence type="ECO:0000313" key="6">
    <source>
        <dbReference type="Proteomes" id="UP000626109"/>
    </source>
</evidence>
<comment type="caution">
    <text evidence="5">The sequence shown here is derived from an EMBL/GenBank/DDBJ whole genome shotgun (WGS) entry which is preliminary data.</text>
</comment>
<evidence type="ECO:0000313" key="5">
    <source>
        <dbReference type="EMBL" id="CAE8706380.1"/>
    </source>
</evidence>
<dbReference type="Gene3D" id="2.60.40.790">
    <property type="match status" value="1"/>
</dbReference>
<dbReference type="GO" id="GO:0006457">
    <property type="term" value="P:protein folding"/>
    <property type="evidence" value="ECO:0007669"/>
    <property type="project" value="TreeGrafter"/>
</dbReference>
<gene>
    <name evidence="5" type="ORF">PGLA2088_LOCUS34145</name>
</gene>
<dbReference type="InterPro" id="IPR007052">
    <property type="entry name" value="CS_dom"/>
</dbReference>
<comment type="subcellular location">
    <subcellularLocation>
        <location evidence="1">Cytoplasm</location>
    </subcellularLocation>
</comment>
<dbReference type="PANTHER" id="PTHR12356:SF3">
    <property type="entry name" value="NUCLEAR MIGRATION PROTEIN NUDC"/>
    <property type="match status" value="1"/>
</dbReference>
<proteinExistence type="predicted"/>
<feature type="domain" description="CS" evidence="4">
    <location>
        <begin position="135"/>
        <end position="221"/>
    </location>
</feature>
<feature type="non-terminal residue" evidence="5">
    <location>
        <position position="225"/>
    </location>
</feature>
<organism evidence="5 6">
    <name type="scientific">Polarella glacialis</name>
    <name type="common">Dinoflagellate</name>
    <dbReference type="NCBI Taxonomy" id="89957"/>
    <lineage>
        <taxon>Eukaryota</taxon>
        <taxon>Sar</taxon>
        <taxon>Alveolata</taxon>
        <taxon>Dinophyceae</taxon>
        <taxon>Suessiales</taxon>
        <taxon>Suessiaceae</taxon>
        <taxon>Polarella</taxon>
    </lineage>
</organism>
<dbReference type="GO" id="GO:0005737">
    <property type="term" value="C:cytoplasm"/>
    <property type="evidence" value="ECO:0007669"/>
    <property type="project" value="UniProtKB-SubCell"/>
</dbReference>
<dbReference type="SUPFAM" id="SSF49764">
    <property type="entry name" value="HSP20-like chaperones"/>
    <property type="match status" value="1"/>
</dbReference>
<evidence type="ECO:0000256" key="3">
    <source>
        <dbReference type="SAM" id="MobiDB-lite"/>
    </source>
</evidence>
<dbReference type="Proteomes" id="UP000626109">
    <property type="component" value="Unassembled WGS sequence"/>
</dbReference>
<evidence type="ECO:0000256" key="1">
    <source>
        <dbReference type="ARBA" id="ARBA00004496"/>
    </source>
</evidence>
<accession>A0A813KKX0</accession>
<dbReference type="EMBL" id="CAJNNW010031190">
    <property type="protein sequence ID" value="CAE8706380.1"/>
    <property type="molecule type" value="Genomic_DNA"/>
</dbReference>
<feature type="compositionally biased region" description="Pro residues" evidence="3">
    <location>
        <begin position="110"/>
        <end position="128"/>
    </location>
</feature>
<dbReference type="CDD" id="cd06467">
    <property type="entry name" value="p23_NUDC_like"/>
    <property type="match status" value="1"/>
</dbReference>
<dbReference type="PROSITE" id="PS51203">
    <property type="entry name" value="CS"/>
    <property type="match status" value="1"/>
</dbReference>